<evidence type="ECO:0000313" key="3">
    <source>
        <dbReference type="Proteomes" id="UP000054870"/>
    </source>
</evidence>
<dbReference type="RefSeq" id="WP_143746667.1">
    <property type="nucleotide sequence ID" value="NZ_FCOF02000094.1"/>
</dbReference>
<reference evidence="2" key="1">
    <citation type="submission" date="2016-01" db="EMBL/GenBank/DDBJ databases">
        <authorList>
            <person name="Peeters C."/>
        </authorList>
    </citation>
    <scope>NUCLEOTIDE SEQUENCE [LARGE SCALE GENOMIC DNA]</scope>
    <source>
        <strain evidence="2">LMG 29318</strain>
    </source>
</reference>
<organism evidence="2 3">
    <name type="scientific">Caballeronia catudaia</name>
    <dbReference type="NCBI Taxonomy" id="1777136"/>
    <lineage>
        <taxon>Bacteria</taxon>
        <taxon>Pseudomonadati</taxon>
        <taxon>Pseudomonadota</taxon>
        <taxon>Betaproteobacteria</taxon>
        <taxon>Burkholderiales</taxon>
        <taxon>Burkholderiaceae</taxon>
        <taxon>Caballeronia</taxon>
    </lineage>
</organism>
<comment type="caution">
    <text evidence="2">The sequence shown here is derived from an EMBL/GenBank/DDBJ whole genome shotgun (WGS) entry which is preliminary data.</text>
</comment>
<feature type="compositionally biased region" description="Polar residues" evidence="1">
    <location>
        <begin position="44"/>
        <end position="63"/>
    </location>
</feature>
<dbReference type="Proteomes" id="UP000054870">
    <property type="component" value="Unassembled WGS sequence"/>
</dbReference>
<name>A0A158DRI4_9BURK</name>
<gene>
    <name evidence="2" type="ORF">AWB75_07081</name>
</gene>
<sequence length="94" mass="9997">MTNRTKAETLAMTPGDYHEAKAAFLADAEALRKGKAPQPESEAPQASTAQIDGATSTSNTSRTPAPHVKARQSALEMSDAEYQAERAGYLARCT</sequence>
<proteinExistence type="predicted"/>
<evidence type="ECO:0000313" key="2">
    <source>
        <dbReference type="EMBL" id="SAK97113.1"/>
    </source>
</evidence>
<accession>A0A158DRI4</accession>
<dbReference type="EMBL" id="FCOF02000094">
    <property type="protein sequence ID" value="SAK97113.1"/>
    <property type="molecule type" value="Genomic_DNA"/>
</dbReference>
<evidence type="ECO:0000256" key="1">
    <source>
        <dbReference type="SAM" id="MobiDB-lite"/>
    </source>
</evidence>
<feature type="region of interest" description="Disordered" evidence="1">
    <location>
        <begin position="28"/>
        <end position="81"/>
    </location>
</feature>
<keyword evidence="3" id="KW-1185">Reference proteome</keyword>
<dbReference type="AlphaFoldDB" id="A0A158DRI4"/>
<protein>
    <submittedName>
        <fullName evidence="2">Uncharacterized protein</fullName>
    </submittedName>
</protein>